<name>A0A1T0A0C8_GLAPU</name>
<accession>A0A1T0A0C8</accession>
<organism evidence="1 2">
    <name type="scientific">Glaesserella parasuis</name>
    <name type="common">Haemophilus parasuis</name>
    <dbReference type="NCBI Taxonomy" id="738"/>
    <lineage>
        <taxon>Bacteria</taxon>
        <taxon>Pseudomonadati</taxon>
        <taxon>Pseudomonadota</taxon>
        <taxon>Gammaproteobacteria</taxon>
        <taxon>Pasteurellales</taxon>
        <taxon>Pasteurellaceae</taxon>
        <taxon>Glaesserella</taxon>
    </lineage>
</organism>
<evidence type="ECO:0000313" key="1">
    <source>
        <dbReference type="EMBL" id="QSX16375.1"/>
    </source>
</evidence>
<protein>
    <submittedName>
        <fullName evidence="1">Uncharacterized protein</fullName>
    </submittedName>
</protein>
<reference evidence="1" key="1">
    <citation type="submission" date="2021-03" db="EMBL/GenBank/DDBJ databases">
        <title>Characterization of a novel Integrative Conjugative Element in Glaesserella parasuis.</title>
        <authorList>
            <person name="Hu G."/>
            <person name="Sun H."/>
        </authorList>
    </citation>
    <scope>NUCLEOTIDE SEQUENCE</scope>
    <source>
        <strain evidence="1">GHP1807</strain>
    </source>
</reference>
<dbReference type="AlphaFoldDB" id="A0A1T0A0C8"/>
<dbReference type="RefSeq" id="WP_021114924.1">
    <property type="nucleotide sequence ID" value="NZ_CBCRUP010000060.1"/>
</dbReference>
<proteinExistence type="predicted"/>
<gene>
    <name evidence="1" type="ORF">J1G54_08350</name>
</gene>
<dbReference type="EMBL" id="CP071491">
    <property type="protein sequence ID" value="QSX16375.1"/>
    <property type="molecule type" value="Genomic_DNA"/>
</dbReference>
<evidence type="ECO:0000313" key="2">
    <source>
        <dbReference type="Proteomes" id="UP000662736"/>
    </source>
</evidence>
<sequence length="123" mass="13444">MYGKLKQISKQLIQKFGSPCVIKTQISGQYDPTTGKMQTEISKQNAYCLFDNLSYDFPSFQSGGTSRGGAVAIEQGDVVIYLTEKAEVGSAVEVNGEVWSIIAVQPIKPANVAMLYQCQGRKQ</sequence>
<dbReference type="Proteomes" id="UP000662736">
    <property type="component" value="Chromosome"/>
</dbReference>